<feature type="domain" description="3-beta hydroxysteroid dehydrogenase/isomerase" evidence="1">
    <location>
        <begin position="11"/>
        <end position="254"/>
    </location>
</feature>
<dbReference type="InterPro" id="IPR036291">
    <property type="entry name" value="NAD(P)-bd_dom_sf"/>
</dbReference>
<evidence type="ECO:0000313" key="2">
    <source>
        <dbReference type="EMBL" id="GCE09658.1"/>
    </source>
</evidence>
<keyword evidence="3" id="KW-1185">Reference proteome</keyword>
<dbReference type="Gene3D" id="3.40.50.720">
    <property type="entry name" value="NAD(P)-binding Rossmann-like Domain"/>
    <property type="match status" value="1"/>
</dbReference>
<evidence type="ECO:0000259" key="1">
    <source>
        <dbReference type="Pfam" id="PF01073"/>
    </source>
</evidence>
<dbReference type="GO" id="GO:0005737">
    <property type="term" value="C:cytoplasm"/>
    <property type="evidence" value="ECO:0007669"/>
    <property type="project" value="TreeGrafter"/>
</dbReference>
<protein>
    <submittedName>
        <fullName evidence="2">3-beta hydroxysteroid dehydrogenase</fullName>
    </submittedName>
</protein>
<dbReference type="GO" id="GO:0004029">
    <property type="term" value="F:aldehyde dehydrogenase (NAD+) activity"/>
    <property type="evidence" value="ECO:0007669"/>
    <property type="project" value="TreeGrafter"/>
</dbReference>
<name>A0A401ZRW3_9CHLR</name>
<dbReference type="RefSeq" id="WP_160146329.1">
    <property type="nucleotide sequence ID" value="NZ_BIFQ01000002.1"/>
</dbReference>
<organism evidence="2 3">
    <name type="scientific">Dictyobacter aurantiacus</name>
    <dbReference type="NCBI Taxonomy" id="1936993"/>
    <lineage>
        <taxon>Bacteria</taxon>
        <taxon>Bacillati</taxon>
        <taxon>Chloroflexota</taxon>
        <taxon>Ktedonobacteria</taxon>
        <taxon>Ktedonobacterales</taxon>
        <taxon>Dictyobacteraceae</taxon>
        <taxon>Dictyobacter</taxon>
    </lineage>
</organism>
<dbReference type="EMBL" id="BIFQ01000002">
    <property type="protein sequence ID" value="GCE09658.1"/>
    <property type="molecule type" value="Genomic_DNA"/>
</dbReference>
<evidence type="ECO:0000313" key="3">
    <source>
        <dbReference type="Proteomes" id="UP000287224"/>
    </source>
</evidence>
<dbReference type="SUPFAM" id="SSF51735">
    <property type="entry name" value="NAD(P)-binding Rossmann-fold domains"/>
    <property type="match status" value="1"/>
</dbReference>
<comment type="caution">
    <text evidence="2">The sequence shown here is derived from an EMBL/GenBank/DDBJ whole genome shotgun (WGS) entry which is preliminary data.</text>
</comment>
<dbReference type="Proteomes" id="UP000287224">
    <property type="component" value="Unassembled WGS sequence"/>
</dbReference>
<sequence length="335" mass="37926">MSQKDKYVKILVTGGTGFLGRRLVSALLDRGHQVYMMGRNFSRVQELMQDGAIPVACDLREREAVFAACAGMNTVYHVAALVKPWGDWTDFFEINVEGTATVLEGCRRHNIRRCIYVSTSGVTFNGQNQHNITESAPYPSRFSSPYTRSKYQAEKLVQAASDVPTVIIRPHVIFGPGDRWLPRMLEHARQQRLYQIGNGRNRSDVTYVDNVVHALLLALYAQNICGKTYIITNDEHIVLWNALRVILQRLKLSESLHTLPLPFALMAASAMERRASWIGNTPMLTRYTATMLACTQTYDISAARKDLAYEPVVSVSEGIDRTLDSLKLHRRWTIY</sequence>
<dbReference type="GO" id="GO:0006694">
    <property type="term" value="P:steroid biosynthetic process"/>
    <property type="evidence" value="ECO:0007669"/>
    <property type="project" value="InterPro"/>
</dbReference>
<dbReference type="PANTHER" id="PTHR48079:SF6">
    <property type="entry name" value="NAD(P)-BINDING DOMAIN-CONTAINING PROTEIN-RELATED"/>
    <property type="match status" value="1"/>
</dbReference>
<proteinExistence type="predicted"/>
<dbReference type="InterPro" id="IPR051783">
    <property type="entry name" value="NAD(P)-dependent_oxidoreduct"/>
</dbReference>
<dbReference type="GO" id="GO:0016616">
    <property type="term" value="F:oxidoreductase activity, acting on the CH-OH group of donors, NAD or NADP as acceptor"/>
    <property type="evidence" value="ECO:0007669"/>
    <property type="project" value="InterPro"/>
</dbReference>
<accession>A0A401ZRW3</accession>
<reference evidence="3" key="1">
    <citation type="submission" date="2018-12" db="EMBL/GenBank/DDBJ databases">
        <title>Tengunoibacter tsumagoiensis gen. nov., sp. nov., Dictyobacter kobayashii sp. nov., D. alpinus sp. nov., and D. joshuensis sp. nov. and description of Dictyobacteraceae fam. nov. within the order Ktedonobacterales isolated from Tengu-no-mugimeshi.</title>
        <authorList>
            <person name="Wang C.M."/>
            <person name="Zheng Y."/>
            <person name="Sakai Y."/>
            <person name="Toyoda A."/>
            <person name="Minakuchi Y."/>
            <person name="Abe K."/>
            <person name="Yokota A."/>
            <person name="Yabe S."/>
        </authorList>
    </citation>
    <scope>NUCLEOTIDE SEQUENCE [LARGE SCALE GENOMIC DNA]</scope>
    <source>
        <strain evidence="3">S-27</strain>
    </source>
</reference>
<dbReference type="PANTHER" id="PTHR48079">
    <property type="entry name" value="PROTEIN YEEZ"/>
    <property type="match status" value="1"/>
</dbReference>
<dbReference type="OrthoDB" id="9803061at2"/>
<dbReference type="Pfam" id="PF01073">
    <property type="entry name" value="3Beta_HSD"/>
    <property type="match status" value="1"/>
</dbReference>
<dbReference type="AlphaFoldDB" id="A0A401ZRW3"/>
<gene>
    <name evidence="2" type="ORF">KDAU_69870</name>
</gene>
<dbReference type="InterPro" id="IPR002225">
    <property type="entry name" value="3Beta_OHSteriod_DH/Estase"/>
</dbReference>